<dbReference type="InterPro" id="IPR000961">
    <property type="entry name" value="AGC-kinase_C"/>
</dbReference>
<dbReference type="PROSITE" id="PS00107">
    <property type="entry name" value="PROTEIN_KINASE_ATP"/>
    <property type="match status" value="1"/>
</dbReference>
<dbReference type="GO" id="GO:0004691">
    <property type="term" value="F:cAMP-dependent protein kinase activity"/>
    <property type="evidence" value="ECO:0007669"/>
    <property type="project" value="UniProtKB-EC"/>
</dbReference>
<dbReference type="PANTHER" id="PTHR24353">
    <property type="entry name" value="CYCLIC NUCLEOTIDE-DEPENDENT PROTEIN KINASE"/>
    <property type="match status" value="1"/>
</dbReference>
<dbReference type="PROSITE" id="PS00108">
    <property type="entry name" value="PROTEIN_KINASE_ST"/>
    <property type="match status" value="1"/>
</dbReference>
<feature type="domain" description="AGC-kinase C-terminal" evidence="13">
    <location>
        <begin position="396"/>
        <end position="451"/>
    </location>
</feature>
<name>A0A9P4M7N4_9PEZI</name>
<dbReference type="Proteomes" id="UP000799772">
    <property type="component" value="Unassembled WGS sequence"/>
</dbReference>
<dbReference type="AlphaFoldDB" id="A0A9P4M7N4"/>
<dbReference type="GO" id="GO:0005524">
    <property type="term" value="F:ATP binding"/>
    <property type="evidence" value="ECO:0007669"/>
    <property type="project" value="UniProtKB-UniRule"/>
</dbReference>
<dbReference type="PANTHER" id="PTHR24353:SF153">
    <property type="entry name" value="CAMP-DEPENDENT PROTEIN KINASE CATALYTIC SUBUNIT 1"/>
    <property type="match status" value="1"/>
</dbReference>
<dbReference type="SMART" id="SM00220">
    <property type="entry name" value="S_TKc"/>
    <property type="match status" value="1"/>
</dbReference>
<dbReference type="OrthoDB" id="63267at2759"/>
<dbReference type="InterPro" id="IPR008271">
    <property type="entry name" value="Ser/Thr_kinase_AS"/>
</dbReference>
<evidence type="ECO:0000256" key="2">
    <source>
        <dbReference type="ARBA" id="ARBA00022527"/>
    </source>
</evidence>
<keyword evidence="5" id="KW-0418">Kinase</keyword>
<dbReference type="Gene3D" id="3.30.200.20">
    <property type="entry name" value="Phosphorylase Kinase, domain 1"/>
    <property type="match status" value="1"/>
</dbReference>
<evidence type="ECO:0000259" key="13">
    <source>
        <dbReference type="PROSITE" id="PS51285"/>
    </source>
</evidence>
<dbReference type="GO" id="GO:0005634">
    <property type="term" value="C:nucleus"/>
    <property type="evidence" value="ECO:0007669"/>
    <property type="project" value="TreeGrafter"/>
</dbReference>
<evidence type="ECO:0000256" key="4">
    <source>
        <dbReference type="ARBA" id="ARBA00022741"/>
    </source>
</evidence>
<keyword evidence="3" id="KW-0808">Transferase</keyword>
<evidence type="ECO:0000313" key="15">
    <source>
        <dbReference type="Proteomes" id="UP000799772"/>
    </source>
</evidence>
<evidence type="ECO:0000256" key="10">
    <source>
        <dbReference type="RuleBase" id="RU000304"/>
    </source>
</evidence>
<dbReference type="FunFam" id="1.10.510.10:FF:000005">
    <property type="entry name" value="cAMP-dependent protein kinase catalytic subunit alpha"/>
    <property type="match status" value="1"/>
</dbReference>
<evidence type="ECO:0000256" key="8">
    <source>
        <dbReference type="ARBA" id="ARBA00047454"/>
    </source>
</evidence>
<evidence type="ECO:0000256" key="9">
    <source>
        <dbReference type="PROSITE-ProRule" id="PRU10141"/>
    </source>
</evidence>
<feature type="domain" description="Protein kinase" evidence="12">
    <location>
        <begin position="140"/>
        <end position="395"/>
    </location>
</feature>
<evidence type="ECO:0000256" key="3">
    <source>
        <dbReference type="ARBA" id="ARBA00022679"/>
    </source>
</evidence>
<feature type="binding site" evidence="9">
    <location>
        <position position="169"/>
    </location>
    <ligand>
        <name>ATP</name>
        <dbReference type="ChEBI" id="CHEBI:30616"/>
    </ligand>
</feature>
<sequence>MPTLGFLKKKRTKDSSGSKDLDSPTSPIKESSSTPTSATTSTPTQGSPLQDSNSAAKPADPMSATQQGNVARGTDTSKNVPSIANLLNKPDDQSPPNNAAAGAQNANGGAVTPSSGDKMTQAQAQPQLRTTKGKYNLNDFDIQRTLGTGSFGRVHLVQSKHNQRYYAVKVLKKAQVVKMKQVEHTNDERKMLQSVKHPFLITLWGTFQDSKNLYMVMDFVEGGELFSLLRKSQRFPNPVAKFYAAEVTLALDYLHSMNIIYRDLKPENLLLDRHGHLKITDFGFAKEVPDITWTLCGTPDYLAPEVVASKGYNKSVDWWSLGILIFEMLCGFTPFWDGGSPMKIYENILKGKVKYPPYIHPDAQDLLQKLITSDLTKRLGNLHGGSKDVMNHPWFAEVTWDRLQKKDIDAPYVPPVRAGVGDASQFDKYPEETEAYGQMGEDPYARMFTEF</sequence>
<comment type="similarity">
    <text evidence="10">Belongs to the protein kinase superfamily.</text>
</comment>
<dbReference type="PROSITE" id="PS51285">
    <property type="entry name" value="AGC_KINASE_CTER"/>
    <property type="match status" value="1"/>
</dbReference>
<keyword evidence="2 10" id="KW-0723">Serine/threonine-protein kinase</keyword>
<dbReference type="EC" id="2.7.11.11" evidence="1"/>
<dbReference type="SUPFAM" id="SSF56112">
    <property type="entry name" value="Protein kinase-like (PK-like)"/>
    <property type="match status" value="1"/>
</dbReference>
<feature type="region of interest" description="Disordered" evidence="11">
    <location>
        <begin position="1"/>
        <end position="132"/>
    </location>
</feature>
<dbReference type="GO" id="GO:0005952">
    <property type="term" value="C:cAMP-dependent protein kinase complex"/>
    <property type="evidence" value="ECO:0007669"/>
    <property type="project" value="TreeGrafter"/>
</dbReference>
<dbReference type="InterPro" id="IPR000719">
    <property type="entry name" value="Prot_kinase_dom"/>
</dbReference>
<reference evidence="14" key="1">
    <citation type="journal article" date="2020" name="Stud. Mycol.">
        <title>101 Dothideomycetes genomes: a test case for predicting lifestyles and emergence of pathogens.</title>
        <authorList>
            <person name="Haridas S."/>
            <person name="Albert R."/>
            <person name="Binder M."/>
            <person name="Bloem J."/>
            <person name="Labutti K."/>
            <person name="Salamov A."/>
            <person name="Andreopoulos B."/>
            <person name="Baker S."/>
            <person name="Barry K."/>
            <person name="Bills G."/>
            <person name="Bluhm B."/>
            <person name="Cannon C."/>
            <person name="Castanera R."/>
            <person name="Culley D."/>
            <person name="Daum C."/>
            <person name="Ezra D."/>
            <person name="Gonzalez J."/>
            <person name="Henrissat B."/>
            <person name="Kuo A."/>
            <person name="Liang C."/>
            <person name="Lipzen A."/>
            <person name="Lutzoni F."/>
            <person name="Magnuson J."/>
            <person name="Mondo S."/>
            <person name="Nolan M."/>
            <person name="Ohm R."/>
            <person name="Pangilinan J."/>
            <person name="Park H.-J."/>
            <person name="Ramirez L."/>
            <person name="Alfaro M."/>
            <person name="Sun H."/>
            <person name="Tritt A."/>
            <person name="Yoshinaga Y."/>
            <person name="Zwiers L.-H."/>
            <person name="Turgeon B."/>
            <person name="Goodwin S."/>
            <person name="Spatafora J."/>
            <person name="Crous P."/>
            <person name="Grigoriev I."/>
        </authorList>
    </citation>
    <scope>NUCLEOTIDE SEQUENCE</scope>
    <source>
        <strain evidence="14">CBS 133067</strain>
    </source>
</reference>
<dbReference type="GO" id="GO:0005829">
    <property type="term" value="C:cytosol"/>
    <property type="evidence" value="ECO:0007669"/>
    <property type="project" value="TreeGrafter"/>
</dbReference>
<dbReference type="Gene3D" id="1.10.510.10">
    <property type="entry name" value="Transferase(Phosphotransferase) domain 1"/>
    <property type="match status" value="1"/>
</dbReference>
<dbReference type="InterPro" id="IPR017441">
    <property type="entry name" value="Protein_kinase_ATP_BS"/>
</dbReference>
<dbReference type="CDD" id="cd05580">
    <property type="entry name" value="STKc_PKA_like"/>
    <property type="match status" value="1"/>
</dbReference>
<feature type="compositionally biased region" description="Basic and acidic residues" evidence="11">
    <location>
        <begin position="13"/>
        <end position="22"/>
    </location>
</feature>
<comment type="caution">
    <text evidence="14">The sequence shown here is derived from an EMBL/GenBank/DDBJ whole genome shotgun (WGS) entry which is preliminary data.</text>
</comment>
<feature type="compositionally biased region" description="Low complexity" evidence="11">
    <location>
        <begin position="97"/>
        <end position="110"/>
    </location>
</feature>
<evidence type="ECO:0000256" key="6">
    <source>
        <dbReference type="ARBA" id="ARBA00022840"/>
    </source>
</evidence>
<dbReference type="Pfam" id="PF00069">
    <property type="entry name" value="Pkinase"/>
    <property type="match status" value="1"/>
</dbReference>
<evidence type="ECO:0000313" key="14">
    <source>
        <dbReference type="EMBL" id="KAF2100633.1"/>
    </source>
</evidence>
<evidence type="ECO:0000256" key="1">
    <source>
        <dbReference type="ARBA" id="ARBA00012444"/>
    </source>
</evidence>
<feature type="compositionally biased region" description="Polar residues" evidence="11">
    <location>
        <begin position="112"/>
        <end position="130"/>
    </location>
</feature>
<keyword evidence="15" id="KW-1185">Reference proteome</keyword>
<comment type="catalytic activity">
    <reaction evidence="7">
        <text>L-threonyl-[protein] + ATP = O-phospho-L-threonyl-[protein] + ADP + H(+)</text>
        <dbReference type="Rhea" id="RHEA:46608"/>
        <dbReference type="Rhea" id="RHEA-COMP:11060"/>
        <dbReference type="Rhea" id="RHEA-COMP:11605"/>
        <dbReference type="ChEBI" id="CHEBI:15378"/>
        <dbReference type="ChEBI" id="CHEBI:30013"/>
        <dbReference type="ChEBI" id="CHEBI:30616"/>
        <dbReference type="ChEBI" id="CHEBI:61977"/>
        <dbReference type="ChEBI" id="CHEBI:456216"/>
        <dbReference type="EC" id="2.7.11.11"/>
    </reaction>
</comment>
<dbReference type="SMART" id="SM00133">
    <property type="entry name" value="S_TK_X"/>
    <property type="match status" value="1"/>
</dbReference>
<keyword evidence="4 9" id="KW-0547">Nucleotide-binding</keyword>
<organism evidence="14 15">
    <name type="scientific">Rhizodiscina lignyota</name>
    <dbReference type="NCBI Taxonomy" id="1504668"/>
    <lineage>
        <taxon>Eukaryota</taxon>
        <taxon>Fungi</taxon>
        <taxon>Dikarya</taxon>
        <taxon>Ascomycota</taxon>
        <taxon>Pezizomycotina</taxon>
        <taxon>Dothideomycetes</taxon>
        <taxon>Pleosporomycetidae</taxon>
        <taxon>Aulographales</taxon>
        <taxon>Rhizodiscinaceae</taxon>
        <taxon>Rhizodiscina</taxon>
    </lineage>
</organism>
<accession>A0A9P4M7N4</accession>
<proteinExistence type="inferred from homology"/>
<feature type="compositionally biased region" description="Low complexity" evidence="11">
    <location>
        <begin position="31"/>
        <end position="48"/>
    </location>
</feature>
<protein>
    <recommendedName>
        <fullName evidence="1">cAMP-dependent protein kinase</fullName>
        <ecNumber evidence="1">2.7.11.11</ecNumber>
    </recommendedName>
</protein>
<evidence type="ECO:0000256" key="7">
    <source>
        <dbReference type="ARBA" id="ARBA00047292"/>
    </source>
</evidence>
<dbReference type="FunFam" id="3.30.200.20:FF:000005">
    <property type="entry name" value="cAMP-dependent protein kinase catalytic subunit"/>
    <property type="match status" value="1"/>
</dbReference>
<dbReference type="PROSITE" id="PS50011">
    <property type="entry name" value="PROTEIN_KINASE_DOM"/>
    <property type="match status" value="1"/>
</dbReference>
<evidence type="ECO:0000256" key="5">
    <source>
        <dbReference type="ARBA" id="ARBA00022777"/>
    </source>
</evidence>
<keyword evidence="6 9" id="KW-0067">ATP-binding</keyword>
<gene>
    <name evidence="14" type="ORF">NA57DRAFT_74235</name>
</gene>
<dbReference type="GO" id="GO:0007165">
    <property type="term" value="P:signal transduction"/>
    <property type="evidence" value="ECO:0007669"/>
    <property type="project" value="UniProtKB-ARBA"/>
</dbReference>
<comment type="catalytic activity">
    <reaction evidence="8">
        <text>L-seryl-[protein] + ATP = O-phospho-L-seryl-[protein] + ADP + H(+)</text>
        <dbReference type="Rhea" id="RHEA:17989"/>
        <dbReference type="Rhea" id="RHEA-COMP:9863"/>
        <dbReference type="Rhea" id="RHEA-COMP:11604"/>
        <dbReference type="ChEBI" id="CHEBI:15378"/>
        <dbReference type="ChEBI" id="CHEBI:29999"/>
        <dbReference type="ChEBI" id="CHEBI:30616"/>
        <dbReference type="ChEBI" id="CHEBI:83421"/>
        <dbReference type="ChEBI" id="CHEBI:456216"/>
        <dbReference type="EC" id="2.7.11.11"/>
    </reaction>
</comment>
<evidence type="ECO:0000259" key="12">
    <source>
        <dbReference type="PROSITE" id="PS50011"/>
    </source>
</evidence>
<evidence type="ECO:0000256" key="11">
    <source>
        <dbReference type="SAM" id="MobiDB-lite"/>
    </source>
</evidence>
<dbReference type="InterPro" id="IPR011009">
    <property type="entry name" value="Kinase-like_dom_sf"/>
</dbReference>
<dbReference type="EMBL" id="ML978124">
    <property type="protein sequence ID" value="KAF2100633.1"/>
    <property type="molecule type" value="Genomic_DNA"/>
</dbReference>
<feature type="compositionally biased region" description="Polar residues" evidence="11">
    <location>
        <begin position="63"/>
        <end position="82"/>
    </location>
</feature>